<dbReference type="InterPro" id="IPR036691">
    <property type="entry name" value="Endo/exonu/phosph_ase_sf"/>
</dbReference>
<dbReference type="Pfam" id="PF13966">
    <property type="entry name" value="zf-RVT"/>
    <property type="match status" value="1"/>
</dbReference>
<organism evidence="2 3">
    <name type="scientific">Brassica carinata</name>
    <name type="common">Ethiopian mustard</name>
    <name type="synonym">Abyssinian cabbage</name>
    <dbReference type="NCBI Taxonomy" id="52824"/>
    <lineage>
        <taxon>Eukaryota</taxon>
        <taxon>Viridiplantae</taxon>
        <taxon>Streptophyta</taxon>
        <taxon>Embryophyta</taxon>
        <taxon>Tracheophyta</taxon>
        <taxon>Spermatophyta</taxon>
        <taxon>Magnoliopsida</taxon>
        <taxon>eudicotyledons</taxon>
        <taxon>Gunneridae</taxon>
        <taxon>Pentapetalae</taxon>
        <taxon>rosids</taxon>
        <taxon>malvids</taxon>
        <taxon>Brassicales</taxon>
        <taxon>Brassicaceae</taxon>
        <taxon>Brassiceae</taxon>
        <taxon>Brassica</taxon>
    </lineage>
</organism>
<name>A0A8X7VNF6_BRACI</name>
<dbReference type="PANTHER" id="PTHR33116:SF66">
    <property type="entry name" value="REVERSE TRANSCRIPTASE ZINC-BINDING DOMAIN-CONTAINING PROTEIN"/>
    <property type="match status" value="1"/>
</dbReference>
<reference evidence="2 3" key="1">
    <citation type="submission" date="2020-02" db="EMBL/GenBank/DDBJ databases">
        <authorList>
            <person name="Ma Q."/>
            <person name="Huang Y."/>
            <person name="Song X."/>
            <person name="Pei D."/>
        </authorList>
    </citation>
    <scope>NUCLEOTIDE SEQUENCE [LARGE SCALE GENOMIC DNA]</scope>
    <source>
        <strain evidence="2">Sxm20200214</strain>
        <tissue evidence="2">Leaf</tissue>
    </source>
</reference>
<dbReference type="AlphaFoldDB" id="A0A8X7VNF6"/>
<evidence type="ECO:0000313" key="2">
    <source>
        <dbReference type="EMBL" id="KAG2314218.1"/>
    </source>
</evidence>
<dbReference type="Gene3D" id="3.60.10.10">
    <property type="entry name" value="Endonuclease/exonuclease/phosphatase"/>
    <property type="match status" value="1"/>
</dbReference>
<dbReference type="PANTHER" id="PTHR33116">
    <property type="entry name" value="REVERSE TRANSCRIPTASE ZINC-BINDING DOMAIN-CONTAINING PROTEIN-RELATED-RELATED"/>
    <property type="match status" value="1"/>
</dbReference>
<evidence type="ECO:0000259" key="1">
    <source>
        <dbReference type="Pfam" id="PF13966"/>
    </source>
</evidence>
<proteinExistence type="predicted"/>
<protein>
    <recommendedName>
        <fullName evidence="1">Reverse transcriptase zinc-binding domain-containing protein</fullName>
    </recommendedName>
</protein>
<feature type="domain" description="Reverse transcriptase zinc-binding" evidence="1">
    <location>
        <begin position="441"/>
        <end position="525"/>
    </location>
</feature>
<accession>A0A8X7VNF6</accession>
<evidence type="ECO:0000313" key="3">
    <source>
        <dbReference type="Proteomes" id="UP000886595"/>
    </source>
</evidence>
<dbReference type="Proteomes" id="UP000886595">
    <property type="component" value="Unassembled WGS sequence"/>
</dbReference>
<dbReference type="OrthoDB" id="1113249at2759"/>
<sequence length="589" mass="68844">MYFSRKKLAFSKETLFFNEVESRCTIWQELESLNANTPVSSHPWEVIGDFNQIIRTTIEAQAKGLTFSWWNNQDANPISKKIDHALINQSWAQHFSEGYTELLEPDQYVHAPILFHLPFVRRRAPKPFKFFNHSIDHPLFVETLRSAWQPETIVGTYQFKMVRSLKLLKKDLRGINKQHFNLQRRLLTQPDSETASLEHEARAQWHTLSKAEAKFYHQRSRVQMITSVIYKKVNFWSVVFNLPKSFYAKIDSLCSAFLWKNKSSSSQGARISWKDICIPKKEGGLGIRLLEEFEMVFRLKQVWNLFSNPQSLWVSWLRGNVFYRKPLWLMEESPRLSRAVRSMIQTKDLLLEFLICEVRNGQIALFWYDSWSDMGPLINFVGASGPCQLSLRQTAVVADAITNGECGSFQVHLTTISPPSQASGNDKYLWIQVNGTFGSSFSSRVTWEHIRQPSPVQPWSEVIWFKQHIPRNSFISWIALLRHLQTRDRLRRWGMTVPQDCVLCSAAAETHHHLFFEYNFSMEVWNFFASRIWPNPPQDLHSAAAWIILNQSSPPKARCIIKLIFQSSIYLIWKERKRRIFNSQVSPPL</sequence>
<dbReference type="EMBL" id="JAAMPC010000004">
    <property type="protein sequence ID" value="KAG2314218.1"/>
    <property type="molecule type" value="Genomic_DNA"/>
</dbReference>
<gene>
    <name evidence="2" type="ORF">Bca52824_017340</name>
</gene>
<dbReference type="InterPro" id="IPR026960">
    <property type="entry name" value="RVT-Znf"/>
</dbReference>
<keyword evidence="3" id="KW-1185">Reference proteome</keyword>
<comment type="caution">
    <text evidence="2">The sequence shown here is derived from an EMBL/GenBank/DDBJ whole genome shotgun (WGS) entry which is preliminary data.</text>
</comment>